<dbReference type="RefSeq" id="WP_129423431.1">
    <property type="nucleotide sequence ID" value="NZ_SDPW01000001.1"/>
</dbReference>
<keyword evidence="4" id="KW-1185">Reference proteome</keyword>
<feature type="compositionally biased region" description="Low complexity" evidence="1">
    <location>
        <begin position="93"/>
        <end position="109"/>
    </location>
</feature>
<feature type="compositionally biased region" description="Polar residues" evidence="1">
    <location>
        <begin position="432"/>
        <end position="444"/>
    </location>
</feature>
<name>A0A4Q2K0E2_9ACTN</name>
<evidence type="ECO:0000256" key="1">
    <source>
        <dbReference type="SAM" id="MobiDB-lite"/>
    </source>
</evidence>
<proteinExistence type="predicted"/>
<feature type="compositionally biased region" description="Low complexity" evidence="1">
    <location>
        <begin position="498"/>
        <end position="512"/>
    </location>
</feature>
<gene>
    <name evidence="3" type="ORF">ET524_03965</name>
</gene>
<dbReference type="OrthoDB" id="3197458at2"/>
<feature type="compositionally biased region" description="Low complexity" evidence="1">
    <location>
        <begin position="46"/>
        <end position="64"/>
    </location>
</feature>
<evidence type="ECO:0000256" key="2">
    <source>
        <dbReference type="SAM" id="Phobius"/>
    </source>
</evidence>
<feature type="compositionally biased region" description="Low complexity" evidence="1">
    <location>
        <begin position="117"/>
        <end position="135"/>
    </location>
</feature>
<keyword evidence="2" id="KW-1133">Transmembrane helix</keyword>
<feature type="region of interest" description="Disordered" evidence="1">
    <location>
        <begin position="1"/>
        <end position="241"/>
    </location>
</feature>
<feature type="compositionally biased region" description="Low complexity" evidence="1">
    <location>
        <begin position="445"/>
        <end position="455"/>
    </location>
</feature>
<feature type="region of interest" description="Disordered" evidence="1">
    <location>
        <begin position="432"/>
        <end position="540"/>
    </location>
</feature>
<feature type="compositionally biased region" description="Polar residues" evidence="1">
    <location>
        <begin position="75"/>
        <end position="92"/>
    </location>
</feature>
<feature type="transmembrane region" description="Helical" evidence="2">
    <location>
        <begin position="287"/>
        <end position="309"/>
    </location>
</feature>
<protein>
    <submittedName>
        <fullName evidence="3">Uncharacterized protein</fullName>
    </submittedName>
</protein>
<reference evidence="3 4" key="1">
    <citation type="submission" date="2019-01" db="EMBL/GenBank/DDBJ databases">
        <title>Senegalimassilia sp. nov. KGMB04484 isolated human feces.</title>
        <authorList>
            <person name="Han K.-I."/>
            <person name="Kim J.-S."/>
            <person name="Lee K.C."/>
            <person name="Suh M.K."/>
            <person name="Eom M.K."/>
            <person name="Lee J.H."/>
            <person name="Park S.-H."/>
            <person name="Kang S.W."/>
            <person name="Park J.-E."/>
            <person name="Oh B.S."/>
            <person name="Yu S.Y."/>
            <person name="Choi S.-H."/>
            <person name="Lee D.H."/>
            <person name="Yoon H."/>
            <person name="Kim B.-Y."/>
            <person name="Lee J.H."/>
            <person name="Lee J.-S."/>
        </authorList>
    </citation>
    <scope>NUCLEOTIDE SEQUENCE [LARGE SCALE GENOMIC DNA]</scope>
    <source>
        <strain evidence="3 4">KGMB04484</strain>
    </source>
</reference>
<feature type="compositionally biased region" description="Polar residues" evidence="1">
    <location>
        <begin position="525"/>
        <end position="540"/>
    </location>
</feature>
<dbReference type="AlphaFoldDB" id="A0A4Q2K0E2"/>
<dbReference type="EMBL" id="SDPW01000001">
    <property type="protein sequence ID" value="RXZ53740.1"/>
    <property type="molecule type" value="Genomic_DNA"/>
</dbReference>
<dbReference type="Proteomes" id="UP000293345">
    <property type="component" value="Unassembled WGS sequence"/>
</dbReference>
<comment type="caution">
    <text evidence="3">The sequence shown here is derived from an EMBL/GenBank/DDBJ whole genome shotgun (WGS) entry which is preliminary data.</text>
</comment>
<sequence>MVTKRKPPKQNNVQGAPAKPARPSVKGKTVAHGQVRPEADAKEADAQSAKGAGAAAASAAQPAKPSKPKRRIAMPQSSSRLKQNQAANGAGQSTSAGADAPAAGGAAKPTKARTPLAGSSTGAGAAGSEAANASSDGKRPSVSGASGQPKTRKPKRFSVAKADKAASDQAQQLEGKVSTVDAKSAEDAARASLAADAAKRRLERRQRKLAHQEEPGSNSNAARAGEEDAVGSTGSFGAGVSRRRRAGGARGFAAGAADGADANAAADPEAADAAATRKRKVPAFHMSWPLGLALAVLAIIVVVVSVFSWGRWLRYDDAADFQGMWYANGTTSIVTVDGEKIHLTDDVAYNYTLDTGAKTITFTFGQMEGHGRYRFSVDRSELVITDGNDFSFWGNLFSDIVWQLDQAIRSMQGQEIEREAVVDGVTVLDRTQTQGATAPTSASGADQAKSASDNSADAESDAVADGSAAADAGVDAEADASSADSLAGVSAGEKADPQSDSAQDSSTSGESSFQGAVAEGGIDSAGSNAVTLEQLKSGSL</sequence>
<feature type="compositionally biased region" description="Low complexity" evidence="1">
    <location>
        <begin position="463"/>
        <end position="491"/>
    </location>
</feature>
<feature type="compositionally biased region" description="Basic and acidic residues" evidence="1">
    <location>
        <begin position="35"/>
        <end position="45"/>
    </location>
</feature>
<keyword evidence="2" id="KW-0472">Membrane</keyword>
<organism evidence="3 4">
    <name type="scientific">Senegalimassilia faecalis</name>
    <dbReference type="NCBI Taxonomy" id="2509433"/>
    <lineage>
        <taxon>Bacteria</taxon>
        <taxon>Bacillati</taxon>
        <taxon>Actinomycetota</taxon>
        <taxon>Coriobacteriia</taxon>
        <taxon>Coriobacteriales</taxon>
        <taxon>Coriobacteriaceae</taxon>
        <taxon>Senegalimassilia</taxon>
    </lineage>
</organism>
<evidence type="ECO:0000313" key="4">
    <source>
        <dbReference type="Proteomes" id="UP000293345"/>
    </source>
</evidence>
<evidence type="ECO:0000313" key="3">
    <source>
        <dbReference type="EMBL" id="RXZ53740.1"/>
    </source>
</evidence>
<keyword evidence="2" id="KW-0812">Transmembrane</keyword>
<accession>A0A4Q2K0E2</accession>